<name>A0A1E7JQ83_9ACTN</name>
<sequence length="282" mass="31118">MHLVEQAYSSKDRYEAMLNAAEILAATLALTSAGLIREVLTAAPGTVQQQEAITRQLSQLGNAYSRTGPTFGTWTSWLAALAPLLERNPELAPGLLEPLAPQGSEADLPSHLRALKDERNRASHGNKPRTHEEAALRIEDIAGHFNGALLGSRCLGSLPWLMPLSSEYQSLDHSFHVVAHHVTGNNPDFERRTFVWSKPTAVRTIYVLTPNGPVSLSPFVASRFCRQCLQHEVCYTYKHDSRSDEVLLKSFASGHEIRDSNLTNELAALPQVGRRGRPRQPS</sequence>
<evidence type="ECO:0000313" key="2">
    <source>
        <dbReference type="Proteomes" id="UP000176087"/>
    </source>
</evidence>
<keyword evidence="2" id="KW-1185">Reference proteome</keyword>
<accession>A0A1E7JQ83</accession>
<gene>
    <name evidence="1" type="ORF">AN215_13290</name>
</gene>
<dbReference type="AlphaFoldDB" id="A0A1E7JQ83"/>
<organism evidence="1 2">
    <name type="scientific">Streptomyces abyssalis</name>
    <dbReference type="NCBI Taxonomy" id="933944"/>
    <lineage>
        <taxon>Bacteria</taxon>
        <taxon>Bacillati</taxon>
        <taxon>Actinomycetota</taxon>
        <taxon>Actinomycetes</taxon>
        <taxon>Kitasatosporales</taxon>
        <taxon>Streptomycetaceae</taxon>
        <taxon>Streptomyces</taxon>
    </lineage>
</organism>
<reference evidence="1 2" key="1">
    <citation type="journal article" date="2016" name="Front. Microbiol.">
        <title>Comparative Genomics Analysis of Streptomyces Species Reveals Their Adaptation to the Marine Environment and Their Diversity at the Genomic Level.</title>
        <authorList>
            <person name="Tian X."/>
            <person name="Zhang Z."/>
            <person name="Yang T."/>
            <person name="Chen M."/>
            <person name="Li J."/>
            <person name="Chen F."/>
            <person name="Yang J."/>
            <person name="Li W."/>
            <person name="Zhang B."/>
            <person name="Zhang Z."/>
            <person name="Wu J."/>
            <person name="Zhang C."/>
            <person name="Long L."/>
            <person name="Xiao J."/>
        </authorList>
    </citation>
    <scope>NUCLEOTIDE SEQUENCE [LARGE SCALE GENOMIC DNA]</scope>
    <source>
        <strain evidence="1 2">SCSIO 10390</strain>
    </source>
</reference>
<dbReference type="Proteomes" id="UP000176087">
    <property type="component" value="Unassembled WGS sequence"/>
</dbReference>
<dbReference type="STRING" id="933944.AN215_13290"/>
<protein>
    <submittedName>
        <fullName evidence="1">Uncharacterized protein</fullName>
    </submittedName>
</protein>
<proteinExistence type="predicted"/>
<comment type="caution">
    <text evidence="1">The sequence shown here is derived from an EMBL/GenBank/DDBJ whole genome shotgun (WGS) entry which is preliminary data.</text>
</comment>
<dbReference type="EMBL" id="LJGT01000038">
    <property type="protein sequence ID" value="OEU90428.1"/>
    <property type="molecule type" value="Genomic_DNA"/>
</dbReference>
<evidence type="ECO:0000313" key="1">
    <source>
        <dbReference type="EMBL" id="OEU90428.1"/>
    </source>
</evidence>